<gene>
    <name evidence="1" type="ORF">I4F81_005285</name>
</gene>
<evidence type="ECO:0000313" key="2">
    <source>
        <dbReference type="Proteomes" id="UP000798662"/>
    </source>
</evidence>
<name>A0ACC3BXX7_PYRYE</name>
<dbReference type="EMBL" id="CM020619">
    <property type="protein sequence ID" value="KAK1862718.1"/>
    <property type="molecule type" value="Genomic_DNA"/>
</dbReference>
<sequence>MAMVTADAAADAAANAAADAATVGATDGAAAGEAVLAPVAVAATVMTTAVGVGTRPPRPPPAQLCVLMEAVHERERELYEVYVVDADPAQSRFCCALQHEAG</sequence>
<evidence type="ECO:0000313" key="1">
    <source>
        <dbReference type="EMBL" id="KAK1862718.1"/>
    </source>
</evidence>
<reference evidence="1" key="1">
    <citation type="submission" date="2019-11" db="EMBL/GenBank/DDBJ databases">
        <title>Nori genome reveals adaptations in red seaweeds to the harsh intertidal environment.</title>
        <authorList>
            <person name="Wang D."/>
            <person name="Mao Y."/>
        </authorList>
    </citation>
    <scope>NUCLEOTIDE SEQUENCE</scope>
    <source>
        <tissue evidence="1">Gametophyte</tissue>
    </source>
</reference>
<accession>A0ACC3BXX7</accession>
<organism evidence="1 2">
    <name type="scientific">Pyropia yezoensis</name>
    <name type="common">Susabi-nori</name>
    <name type="synonym">Porphyra yezoensis</name>
    <dbReference type="NCBI Taxonomy" id="2788"/>
    <lineage>
        <taxon>Eukaryota</taxon>
        <taxon>Rhodophyta</taxon>
        <taxon>Bangiophyceae</taxon>
        <taxon>Bangiales</taxon>
        <taxon>Bangiaceae</taxon>
        <taxon>Pyropia</taxon>
    </lineage>
</organism>
<comment type="caution">
    <text evidence="1">The sequence shown here is derived from an EMBL/GenBank/DDBJ whole genome shotgun (WGS) entry which is preliminary data.</text>
</comment>
<keyword evidence="2" id="KW-1185">Reference proteome</keyword>
<proteinExistence type="predicted"/>
<protein>
    <submittedName>
        <fullName evidence="1">Uncharacterized protein</fullName>
    </submittedName>
</protein>
<dbReference type="Proteomes" id="UP000798662">
    <property type="component" value="Chromosome 2"/>
</dbReference>